<dbReference type="PANTHER" id="PTHR43199">
    <property type="entry name" value="GLUTATHIONE HYDROLASE"/>
    <property type="match status" value="1"/>
</dbReference>
<gene>
    <name evidence="5" type="primary">ggt-1</name>
    <name evidence="5" type="ORF">KDI_45940</name>
</gene>
<name>A0A5A5THH7_9CHLR</name>
<dbReference type="RefSeq" id="WP_149403879.1">
    <property type="nucleotide sequence ID" value="NZ_BIXY01000091.1"/>
</dbReference>
<evidence type="ECO:0000256" key="2">
    <source>
        <dbReference type="ARBA" id="ARBA00022679"/>
    </source>
</evidence>
<evidence type="ECO:0000256" key="4">
    <source>
        <dbReference type="ARBA" id="ARBA00023145"/>
    </source>
</evidence>
<reference evidence="5 6" key="1">
    <citation type="submission" date="2019-01" db="EMBL/GenBank/DDBJ databases">
        <title>Draft genome sequence of Dictyobacter sp. Uno17.</title>
        <authorList>
            <person name="Wang C.M."/>
            <person name="Zheng Y."/>
            <person name="Sakai Y."/>
            <person name="Abe K."/>
            <person name="Yokota A."/>
            <person name="Yabe S."/>
        </authorList>
    </citation>
    <scope>NUCLEOTIDE SEQUENCE [LARGE SCALE GENOMIC DNA]</scope>
    <source>
        <strain evidence="5 6">Uno17</strain>
    </source>
</reference>
<dbReference type="Gene3D" id="3.60.20.40">
    <property type="match status" value="1"/>
</dbReference>
<dbReference type="Pfam" id="PF01019">
    <property type="entry name" value="G_glu_transpept"/>
    <property type="match status" value="1"/>
</dbReference>
<dbReference type="Gene3D" id="1.10.246.130">
    <property type="match status" value="1"/>
</dbReference>
<organism evidence="5 6">
    <name type="scientific">Dictyobacter arantiisoli</name>
    <dbReference type="NCBI Taxonomy" id="2014874"/>
    <lineage>
        <taxon>Bacteria</taxon>
        <taxon>Bacillati</taxon>
        <taxon>Chloroflexota</taxon>
        <taxon>Ktedonobacteria</taxon>
        <taxon>Ktedonobacterales</taxon>
        <taxon>Dictyobacteraceae</taxon>
        <taxon>Dictyobacter</taxon>
    </lineage>
</organism>
<dbReference type="InterPro" id="IPR029055">
    <property type="entry name" value="Ntn_hydrolases_N"/>
</dbReference>
<dbReference type="SUPFAM" id="SSF56235">
    <property type="entry name" value="N-terminal nucleophile aminohydrolases (Ntn hydrolases)"/>
    <property type="match status" value="1"/>
</dbReference>
<accession>A0A5A5THH7</accession>
<evidence type="ECO:0000256" key="3">
    <source>
        <dbReference type="ARBA" id="ARBA00022801"/>
    </source>
</evidence>
<dbReference type="GO" id="GO:0016740">
    <property type="term" value="F:transferase activity"/>
    <property type="evidence" value="ECO:0007669"/>
    <property type="project" value="UniProtKB-KW"/>
</dbReference>
<dbReference type="InterPro" id="IPR051792">
    <property type="entry name" value="GGT_bact"/>
</dbReference>
<dbReference type="EMBL" id="BIXY01000091">
    <property type="protein sequence ID" value="GCF11030.1"/>
    <property type="molecule type" value="Genomic_DNA"/>
</dbReference>
<keyword evidence="2 5" id="KW-0808">Transferase</keyword>
<keyword evidence="6" id="KW-1185">Reference proteome</keyword>
<evidence type="ECO:0000313" key="6">
    <source>
        <dbReference type="Proteomes" id="UP000322530"/>
    </source>
</evidence>
<dbReference type="InterPro" id="IPR043137">
    <property type="entry name" value="GGT_ssub_C"/>
</dbReference>
<evidence type="ECO:0000256" key="1">
    <source>
        <dbReference type="ARBA" id="ARBA00009381"/>
    </source>
</evidence>
<comment type="similarity">
    <text evidence="1">Belongs to the gamma-glutamyltransferase family.</text>
</comment>
<dbReference type="Proteomes" id="UP000322530">
    <property type="component" value="Unassembled WGS sequence"/>
</dbReference>
<keyword evidence="4" id="KW-0865">Zymogen</keyword>
<comment type="caution">
    <text evidence="5">The sequence shown here is derived from an EMBL/GenBank/DDBJ whole genome shotgun (WGS) entry which is preliminary data.</text>
</comment>
<dbReference type="PANTHER" id="PTHR43199:SF1">
    <property type="entry name" value="GLUTATHIONE HYDROLASE PROENZYME"/>
    <property type="match status" value="1"/>
</dbReference>
<dbReference type="InterPro" id="IPR043138">
    <property type="entry name" value="GGT_lsub"/>
</dbReference>
<sequence>MPSLNPAHWDQEQLTTLMKNTPTGTQKTAHTSHEAIATHHPLSTWAGLQALQLGGSAADAIVTMLALDTVLQPGISTLAGSLSLIYHESVSGQTYALNAGFNRPLNDDMTYDPQLHQTTGRAVLVPGIVAGLEMLWHRFGILPWADLWRPAIYFAREGFILNDAYFHTIQRRQKVLLRSAEGCAIFAPTGELPTRESLFQQPQLTETLKKVALRGTTYFYRGDWARQFVNTIQRHGGNMRLEDMQLYQPRWDTPLVGHYLNYELRTVPPPHYGGAALCYELAIAEALGLHQLSSRAVSAQTLHEEMQICKLAMQTSELKQDLHNATKAEQAAFRHVLSQAQVSRRATSILNHDIQLESTSDNDGQAHHLAAIDRAGNFISAIHSLEGPPWGETGLFVEGVALNSGANRIYDRLPAPGARISEPMTTYLVLQNGKPYFAAAASGVGQQLCALQHTMNLLTHTMSLSQTVSQPRQGYPLQNNEEMRERTDYCYWTAVGLDTQTGRPTAVIDLRLAENASSDS</sequence>
<dbReference type="PRINTS" id="PR01210">
    <property type="entry name" value="GGTRANSPTASE"/>
</dbReference>
<evidence type="ECO:0000313" key="5">
    <source>
        <dbReference type="EMBL" id="GCF11030.1"/>
    </source>
</evidence>
<dbReference type="OrthoDB" id="9781342at2"/>
<dbReference type="GO" id="GO:0016787">
    <property type="term" value="F:hydrolase activity"/>
    <property type="evidence" value="ECO:0007669"/>
    <property type="project" value="UniProtKB-KW"/>
</dbReference>
<proteinExistence type="inferred from homology"/>
<dbReference type="AlphaFoldDB" id="A0A5A5THH7"/>
<protein>
    <submittedName>
        <fullName evidence="5">Gamma-glutamyltransferase</fullName>
    </submittedName>
</protein>
<keyword evidence="3" id="KW-0378">Hydrolase</keyword>